<dbReference type="Proteomes" id="UP000237056">
    <property type="component" value="Unassembled WGS sequence"/>
</dbReference>
<name>A0A2S4N643_9FLAO</name>
<dbReference type="RefSeq" id="WP_103726645.1">
    <property type="nucleotide sequence ID" value="NZ_PQNY01000013.1"/>
</dbReference>
<dbReference type="AlphaFoldDB" id="A0A2S4N643"/>
<evidence type="ECO:0000313" key="1">
    <source>
        <dbReference type="EMBL" id="POS01156.1"/>
    </source>
</evidence>
<comment type="caution">
    <text evidence="1">The sequence shown here is derived from an EMBL/GenBank/DDBJ whole genome shotgun (WGS) entry which is preliminary data.</text>
</comment>
<sequence>MRFISIFICIFFGLITFLPSVKAIKEQIKPSICNEKSILDNTSKAGSCQNEKCLLNFSSSISVFIVFETNEPVFSNTFSYVIKNNIHISNFIKSKFNNTPWQPPELL</sequence>
<organism evidence="1 2">
    <name type="scientific">Flavobacterium croceum DSM 17960</name>
    <dbReference type="NCBI Taxonomy" id="1121886"/>
    <lineage>
        <taxon>Bacteria</taxon>
        <taxon>Pseudomonadati</taxon>
        <taxon>Bacteroidota</taxon>
        <taxon>Flavobacteriia</taxon>
        <taxon>Flavobacteriales</taxon>
        <taxon>Flavobacteriaceae</taxon>
        <taxon>Flavobacterium</taxon>
    </lineage>
</organism>
<keyword evidence="2" id="KW-1185">Reference proteome</keyword>
<reference evidence="1 2" key="1">
    <citation type="submission" date="2018-01" db="EMBL/GenBank/DDBJ databases">
        <title>Genomic Encyclopedia of Type Strains, Phase I: the one thousand microbial genomes (KMG-I) project.</title>
        <authorList>
            <person name="Goeker M."/>
        </authorList>
    </citation>
    <scope>NUCLEOTIDE SEQUENCE [LARGE SCALE GENOMIC DNA]</scope>
    <source>
        <strain evidence="1 2">DSM 17960</strain>
    </source>
</reference>
<proteinExistence type="predicted"/>
<accession>A0A2S4N643</accession>
<dbReference type="EMBL" id="PQNY01000013">
    <property type="protein sequence ID" value="POS01156.1"/>
    <property type="molecule type" value="Genomic_DNA"/>
</dbReference>
<protein>
    <submittedName>
        <fullName evidence="1">Uncharacterized protein</fullName>
    </submittedName>
</protein>
<evidence type="ECO:0000313" key="2">
    <source>
        <dbReference type="Proteomes" id="UP000237056"/>
    </source>
</evidence>
<gene>
    <name evidence="1" type="ORF">Q361_11335</name>
</gene>